<comment type="caution">
    <text evidence="3">The sequence shown here is derived from an EMBL/GenBank/DDBJ whole genome shotgun (WGS) entry which is preliminary data.</text>
</comment>
<dbReference type="EMBL" id="QYBC01000020">
    <property type="protein sequence ID" value="RYB02477.1"/>
    <property type="molecule type" value="Genomic_DNA"/>
</dbReference>
<dbReference type="OrthoDB" id="9790710at2"/>
<evidence type="ECO:0000313" key="3">
    <source>
        <dbReference type="EMBL" id="RYB02477.1"/>
    </source>
</evidence>
<reference evidence="3 4" key="2">
    <citation type="submission" date="2019-02" db="EMBL/GenBank/DDBJ databases">
        <title>'Lichenibacterium ramalinii' gen. nov. sp. nov., 'Lichenibacterium minor' gen. nov. sp. nov.</title>
        <authorList>
            <person name="Pankratov T."/>
        </authorList>
    </citation>
    <scope>NUCLEOTIDE SEQUENCE [LARGE SCALE GENOMIC DNA]</scope>
    <source>
        <strain evidence="3 4">RmlP001</strain>
    </source>
</reference>
<evidence type="ECO:0000259" key="2">
    <source>
        <dbReference type="Pfam" id="PF13579"/>
    </source>
</evidence>
<reference evidence="3 4" key="1">
    <citation type="submission" date="2018-09" db="EMBL/GenBank/DDBJ databases">
        <authorList>
            <person name="Grouzdev D.S."/>
            <person name="Krutkina M.S."/>
        </authorList>
    </citation>
    <scope>NUCLEOTIDE SEQUENCE [LARGE SCALE GENOMIC DNA]</scope>
    <source>
        <strain evidence="3 4">RmlP001</strain>
    </source>
</reference>
<evidence type="ECO:0000259" key="1">
    <source>
        <dbReference type="Pfam" id="PF00534"/>
    </source>
</evidence>
<dbReference type="SUPFAM" id="SSF53756">
    <property type="entry name" value="UDP-Glycosyltransferase/glycogen phosphorylase"/>
    <property type="match status" value="1"/>
</dbReference>
<dbReference type="GO" id="GO:0016757">
    <property type="term" value="F:glycosyltransferase activity"/>
    <property type="evidence" value="ECO:0007669"/>
    <property type="project" value="InterPro"/>
</dbReference>
<feature type="domain" description="Glycosyl transferase family 1" evidence="1">
    <location>
        <begin position="179"/>
        <end position="342"/>
    </location>
</feature>
<dbReference type="CDD" id="cd03801">
    <property type="entry name" value="GT4_PimA-like"/>
    <property type="match status" value="1"/>
</dbReference>
<dbReference type="Gene3D" id="3.40.50.2000">
    <property type="entry name" value="Glycogen Phosphorylase B"/>
    <property type="match status" value="2"/>
</dbReference>
<protein>
    <submittedName>
        <fullName evidence="3">Glycosyltransferase family 1 protein</fullName>
    </submittedName>
</protein>
<sequence length="391" mass="42030">MRIALVQTQAENAGAQEISRILARGLEARGHAVRQIFFFRRTASFDAVENARVVCRTRPSSPWAVLGFLVRLRRMLREARPDVVLTFQHYGNVIGAPVARAAGCRFVVANQVSAGAVVHPLVSWADAVLGSLGFYGRIVINSDETAAAYSGHTRAYRRLIRHIDHGFEDKTASVPARDARAALNLPQDVPLLGCASRLHPMKQLDCAVRLLAIRPAYHLTIAGQGSDRDRLEQLAATLGVTERLHFVGELDPGEIGVFLAGLDAFLHPSAAETFGLAPVEAAQAGVPVICNDIPVLREVLQTGGEPCALFADVQDPEALAGTVDSILTDPVLADNLRARGRRLSERYPVDAMIDDYARLIDELVGDGTSCASRSSSAGMPFGAGRSVSVND</sequence>
<keyword evidence="4" id="KW-1185">Reference proteome</keyword>
<dbReference type="Pfam" id="PF13579">
    <property type="entry name" value="Glyco_trans_4_4"/>
    <property type="match status" value="1"/>
</dbReference>
<dbReference type="PANTHER" id="PTHR12526:SF634">
    <property type="entry name" value="BLL3361 PROTEIN"/>
    <property type="match status" value="1"/>
</dbReference>
<name>A0A4Q2R8T2_9HYPH</name>
<proteinExistence type="predicted"/>
<evidence type="ECO:0000313" key="4">
    <source>
        <dbReference type="Proteomes" id="UP000289411"/>
    </source>
</evidence>
<dbReference type="Proteomes" id="UP000289411">
    <property type="component" value="Unassembled WGS sequence"/>
</dbReference>
<dbReference type="InterPro" id="IPR001296">
    <property type="entry name" value="Glyco_trans_1"/>
</dbReference>
<organism evidence="3 4">
    <name type="scientific">Lichenibacterium ramalinae</name>
    <dbReference type="NCBI Taxonomy" id="2316527"/>
    <lineage>
        <taxon>Bacteria</taxon>
        <taxon>Pseudomonadati</taxon>
        <taxon>Pseudomonadota</taxon>
        <taxon>Alphaproteobacteria</taxon>
        <taxon>Hyphomicrobiales</taxon>
        <taxon>Lichenihabitantaceae</taxon>
        <taxon>Lichenibacterium</taxon>
    </lineage>
</organism>
<dbReference type="AlphaFoldDB" id="A0A4Q2R8T2"/>
<accession>A0A4Q2R8T2</accession>
<gene>
    <name evidence="3" type="ORF">D3272_21125</name>
</gene>
<dbReference type="InterPro" id="IPR028098">
    <property type="entry name" value="Glyco_trans_4-like_N"/>
</dbReference>
<feature type="domain" description="Glycosyltransferase subfamily 4-like N-terminal" evidence="2">
    <location>
        <begin position="14"/>
        <end position="132"/>
    </location>
</feature>
<dbReference type="PANTHER" id="PTHR12526">
    <property type="entry name" value="GLYCOSYLTRANSFERASE"/>
    <property type="match status" value="1"/>
</dbReference>
<dbReference type="Pfam" id="PF00534">
    <property type="entry name" value="Glycos_transf_1"/>
    <property type="match status" value="1"/>
</dbReference>
<keyword evidence="3" id="KW-0808">Transferase</keyword>